<keyword evidence="11" id="KW-0969">Cilium</keyword>
<name>A0A4Y6UYM8_SACBS</name>
<proteinExistence type="inferred from homology"/>
<comment type="subcellular location">
    <subcellularLocation>
        <location evidence="2">Cell membrane</location>
        <topology evidence="2">Single-pass membrane protein</topology>
    </subcellularLocation>
</comment>
<dbReference type="PANTHER" id="PTHR35091:SF2">
    <property type="entry name" value="FLAGELLAR PROTEIN FLIL"/>
    <property type="match status" value="1"/>
</dbReference>
<gene>
    <name evidence="11" type="ORF">FFV09_19600</name>
</gene>
<protein>
    <recommendedName>
        <fullName evidence="10">Flagellar protein FliL</fullName>
    </recommendedName>
</protein>
<keyword evidence="8 10" id="KW-1133">Transmembrane helix</keyword>
<dbReference type="GO" id="GO:0009425">
    <property type="term" value="C:bacterial-type flagellum basal body"/>
    <property type="evidence" value="ECO:0007669"/>
    <property type="project" value="InterPro"/>
</dbReference>
<organism evidence="11 12">
    <name type="scientific">Saccharibacillus brassicae</name>
    <dbReference type="NCBI Taxonomy" id="2583377"/>
    <lineage>
        <taxon>Bacteria</taxon>
        <taxon>Bacillati</taxon>
        <taxon>Bacillota</taxon>
        <taxon>Bacilli</taxon>
        <taxon>Bacillales</taxon>
        <taxon>Paenibacillaceae</taxon>
        <taxon>Saccharibacillus</taxon>
    </lineage>
</organism>
<keyword evidence="9 10" id="KW-0472">Membrane</keyword>
<keyword evidence="5 10" id="KW-0145">Chemotaxis</keyword>
<evidence type="ECO:0000256" key="5">
    <source>
        <dbReference type="ARBA" id="ARBA00022500"/>
    </source>
</evidence>
<keyword evidence="11" id="KW-0966">Cell projection</keyword>
<accession>A0A4Y6UYM8</accession>
<comment type="similarity">
    <text evidence="3 10">Belongs to the FliL family.</text>
</comment>
<dbReference type="InterPro" id="IPR005503">
    <property type="entry name" value="FliL"/>
</dbReference>
<dbReference type="OrthoDB" id="2664574at2"/>
<evidence type="ECO:0000256" key="3">
    <source>
        <dbReference type="ARBA" id="ARBA00008281"/>
    </source>
</evidence>
<evidence type="ECO:0000313" key="12">
    <source>
        <dbReference type="Proteomes" id="UP000316968"/>
    </source>
</evidence>
<dbReference type="RefSeq" id="WP_141449397.1">
    <property type="nucleotide sequence ID" value="NZ_CP041217.1"/>
</dbReference>
<evidence type="ECO:0000256" key="2">
    <source>
        <dbReference type="ARBA" id="ARBA00004162"/>
    </source>
</evidence>
<evidence type="ECO:0000256" key="10">
    <source>
        <dbReference type="RuleBase" id="RU364125"/>
    </source>
</evidence>
<keyword evidence="4 10" id="KW-1003">Cell membrane</keyword>
<feature type="transmembrane region" description="Helical" evidence="10">
    <location>
        <begin position="6"/>
        <end position="26"/>
    </location>
</feature>
<dbReference type="Proteomes" id="UP000316968">
    <property type="component" value="Chromosome"/>
</dbReference>
<dbReference type="GO" id="GO:0071978">
    <property type="term" value="P:bacterial-type flagellum-dependent swarming motility"/>
    <property type="evidence" value="ECO:0007669"/>
    <property type="project" value="TreeGrafter"/>
</dbReference>
<sequence length="155" mass="16910">MKKLLPWIITMFLAITLIVVAVFLVLSRGGDDTAAAAEKKEEAKQEKKLSAKEIVAVSSDITGIKTNLSDAGYIVQMDFSIQLDSAKVKAEFDEIKEITIKPIILMTLADTTPQSLSTAKGKMQLNTKLKNLINKSMPEGKVVSVNITNFILANI</sequence>
<evidence type="ECO:0000256" key="4">
    <source>
        <dbReference type="ARBA" id="ARBA00022475"/>
    </source>
</evidence>
<dbReference type="GO" id="GO:0006935">
    <property type="term" value="P:chemotaxis"/>
    <property type="evidence" value="ECO:0007669"/>
    <property type="project" value="UniProtKB-KW"/>
</dbReference>
<dbReference type="GO" id="GO:0005886">
    <property type="term" value="C:plasma membrane"/>
    <property type="evidence" value="ECO:0007669"/>
    <property type="project" value="UniProtKB-SubCell"/>
</dbReference>
<dbReference type="PANTHER" id="PTHR35091">
    <property type="entry name" value="FLAGELLAR PROTEIN FLIL"/>
    <property type="match status" value="1"/>
</dbReference>
<keyword evidence="12" id="KW-1185">Reference proteome</keyword>
<evidence type="ECO:0000256" key="1">
    <source>
        <dbReference type="ARBA" id="ARBA00002254"/>
    </source>
</evidence>
<evidence type="ECO:0000256" key="7">
    <source>
        <dbReference type="ARBA" id="ARBA00022779"/>
    </source>
</evidence>
<reference evidence="11 12" key="1">
    <citation type="submission" date="2019-06" db="EMBL/GenBank/DDBJ databases">
        <title>Saccharibacillus brassicae sp. nov., an endophytic bacterium isolated from Chinese cabbage seeds (Brassica pekinensis).</title>
        <authorList>
            <person name="Jiang L."/>
            <person name="Lee J."/>
            <person name="Kim S.W."/>
        </authorList>
    </citation>
    <scope>NUCLEOTIDE SEQUENCE [LARGE SCALE GENOMIC DNA]</scope>
    <source>
        <strain evidence="12">KCTC 43072 / ATSA2</strain>
    </source>
</reference>
<keyword evidence="7 10" id="KW-0283">Flagellar rotation</keyword>
<dbReference type="KEGG" id="saca:FFV09_19600"/>
<evidence type="ECO:0000256" key="9">
    <source>
        <dbReference type="ARBA" id="ARBA00023136"/>
    </source>
</evidence>
<comment type="function">
    <text evidence="1 10">Controls the rotational direction of flagella during chemotaxis.</text>
</comment>
<evidence type="ECO:0000256" key="6">
    <source>
        <dbReference type="ARBA" id="ARBA00022692"/>
    </source>
</evidence>
<evidence type="ECO:0000256" key="8">
    <source>
        <dbReference type="ARBA" id="ARBA00022989"/>
    </source>
</evidence>
<keyword evidence="6 10" id="KW-0812">Transmembrane</keyword>
<dbReference type="Pfam" id="PF03748">
    <property type="entry name" value="FliL"/>
    <property type="match status" value="1"/>
</dbReference>
<dbReference type="EMBL" id="CP041217">
    <property type="protein sequence ID" value="QDH22859.1"/>
    <property type="molecule type" value="Genomic_DNA"/>
</dbReference>
<evidence type="ECO:0000313" key="11">
    <source>
        <dbReference type="EMBL" id="QDH22859.1"/>
    </source>
</evidence>
<keyword evidence="11" id="KW-0282">Flagellum</keyword>
<dbReference type="AlphaFoldDB" id="A0A4Y6UYM8"/>